<dbReference type="GO" id="GO:0016831">
    <property type="term" value="F:carboxy-lyase activity"/>
    <property type="evidence" value="ECO:0007669"/>
    <property type="project" value="UniProtKB-KW"/>
</dbReference>
<protein>
    <recommendedName>
        <fullName evidence="3">Amidohydrolase-related domain-containing protein</fullName>
    </recommendedName>
</protein>
<dbReference type="SUPFAM" id="SSF51556">
    <property type="entry name" value="Metallo-dependent hydrolases"/>
    <property type="match status" value="1"/>
</dbReference>
<dbReference type="InterPro" id="IPR032465">
    <property type="entry name" value="ACMSD"/>
</dbReference>
<dbReference type="PANTHER" id="PTHR21240:SF19">
    <property type="entry name" value="CATALYTIC_ HYDROLASE"/>
    <property type="match status" value="1"/>
</dbReference>
<evidence type="ECO:0000313" key="4">
    <source>
        <dbReference type="EMBL" id="EER08927.1"/>
    </source>
</evidence>
<accession>C5L2V4</accession>
<keyword evidence="5" id="KW-1185">Reference proteome</keyword>
<name>C5L2V4_PERM5</name>
<keyword evidence="2" id="KW-0210">Decarboxylase</keyword>
<feature type="domain" description="Amidohydrolase-related" evidence="3">
    <location>
        <begin position="40"/>
        <end position="228"/>
    </location>
</feature>
<dbReference type="GO" id="GO:0016787">
    <property type="term" value="F:hydrolase activity"/>
    <property type="evidence" value="ECO:0007669"/>
    <property type="project" value="InterPro"/>
</dbReference>
<dbReference type="GeneID" id="9064836"/>
<organism evidence="5">
    <name type="scientific">Perkinsus marinus (strain ATCC 50983 / TXsc)</name>
    <dbReference type="NCBI Taxonomy" id="423536"/>
    <lineage>
        <taxon>Eukaryota</taxon>
        <taxon>Sar</taxon>
        <taxon>Alveolata</taxon>
        <taxon>Perkinsozoa</taxon>
        <taxon>Perkinsea</taxon>
        <taxon>Perkinsida</taxon>
        <taxon>Perkinsidae</taxon>
        <taxon>Perkinsus</taxon>
    </lineage>
</organism>
<dbReference type="Pfam" id="PF04909">
    <property type="entry name" value="Amidohydro_2"/>
    <property type="match status" value="1"/>
</dbReference>
<evidence type="ECO:0000256" key="1">
    <source>
        <dbReference type="ARBA" id="ARBA00023239"/>
    </source>
</evidence>
<evidence type="ECO:0000256" key="2">
    <source>
        <dbReference type="RuleBase" id="RU366045"/>
    </source>
</evidence>
<dbReference type="InParanoid" id="C5L2V4"/>
<sequence length="242" mass="27674">MKKCGHPLRFDPSTDDSDVVSCTMFKILRYRSLLRGRSHVVGLAAVDLDRPVQAARAIEKAVKEDGFVGVRIMPWLWDRPPTHETYYPIYLKCVELGVPLCTQVGHTGPARPSDTGRPIPYIDRVALHFPELRIVCGHIGHPWLSEMMSVMWKHDNIYLDTSAYLPKMYGKDLLAYMCSKSGFKKVMFGTNFPQLDLKKCMQQVHELGLPSEIKDRFLTTNAQRVFNLPQRRLAEDRGQSKL</sequence>
<evidence type="ECO:0000313" key="5">
    <source>
        <dbReference type="Proteomes" id="UP000007800"/>
    </source>
</evidence>
<dbReference type="InterPro" id="IPR032466">
    <property type="entry name" value="Metal_Hydrolase"/>
</dbReference>
<dbReference type="PANTHER" id="PTHR21240">
    <property type="entry name" value="2-AMINO-3-CARBOXYLMUCONATE-6-SEMIALDEHYDE DECARBOXYLASE"/>
    <property type="match status" value="1"/>
</dbReference>
<comment type="similarity">
    <text evidence="2">Belongs to the metallo-dependent hydrolases superfamily.</text>
</comment>
<dbReference type="EMBL" id="GG678666">
    <property type="protein sequence ID" value="EER08927.1"/>
    <property type="molecule type" value="Genomic_DNA"/>
</dbReference>
<dbReference type="RefSeq" id="XP_002777111.1">
    <property type="nucleotide sequence ID" value="XM_002777065.1"/>
</dbReference>
<dbReference type="Proteomes" id="UP000007800">
    <property type="component" value="Unassembled WGS sequence"/>
</dbReference>
<dbReference type="OrthoDB" id="432010at2759"/>
<evidence type="ECO:0000259" key="3">
    <source>
        <dbReference type="Pfam" id="PF04909"/>
    </source>
</evidence>
<dbReference type="InterPro" id="IPR006680">
    <property type="entry name" value="Amidohydro-rel"/>
</dbReference>
<proteinExistence type="inferred from homology"/>
<dbReference type="AlphaFoldDB" id="C5L2V4"/>
<keyword evidence="1 2" id="KW-0456">Lyase</keyword>
<dbReference type="Gene3D" id="3.20.20.140">
    <property type="entry name" value="Metal-dependent hydrolases"/>
    <property type="match status" value="1"/>
</dbReference>
<gene>
    <name evidence="4" type="ORF">Pmar_PMAR014092</name>
</gene>
<reference evidence="4 5" key="1">
    <citation type="submission" date="2008-07" db="EMBL/GenBank/DDBJ databases">
        <authorList>
            <person name="El-Sayed N."/>
            <person name="Caler E."/>
            <person name="Inman J."/>
            <person name="Amedeo P."/>
            <person name="Hass B."/>
            <person name="Wortman J."/>
        </authorList>
    </citation>
    <scope>NUCLEOTIDE SEQUENCE [LARGE SCALE GENOMIC DNA]</scope>
    <source>
        <strain evidence="5">ATCC 50983 / TXsc</strain>
    </source>
</reference>